<reference evidence="1 2" key="1">
    <citation type="journal article" date="2019" name="Sci. Rep.">
        <title>A high-quality genome of Eragrostis curvula grass provides insights into Poaceae evolution and supports new strategies to enhance forage quality.</title>
        <authorList>
            <person name="Carballo J."/>
            <person name="Santos B.A.C.M."/>
            <person name="Zappacosta D."/>
            <person name="Garbus I."/>
            <person name="Selva J.P."/>
            <person name="Gallo C.A."/>
            <person name="Diaz A."/>
            <person name="Albertini E."/>
            <person name="Caccamo M."/>
            <person name="Echenique V."/>
        </authorList>
    </citation>
    <scope>NUCLEOTIDE SEQUENCE [LARGE SCALE GENOMIC DNA]</scope>
    <source>
        <strain evidence="2">cv. Victoria</strain>
        <tissue evidence="1">Leaf</tissue>
    </source>
</reference>
<evidence type="ECO:0000313" key="2">
    <source>
        <dbReference type="Proteomes" id="UP000324897"/>
    </source>
</evidence>
<sequence length="187" mass="21070">MRPPLRPVPLPHPILWLLAPIFEIHPHQAQIYGFELGRYTEQSDKKVFSAILSCMINANLLLGTLLGHGKGNSRPVTTMVIGFPSSLRVAVRMSTPGQLPLSYSYFAKIQTNVISELYYRMLQLFWSGTLLRGDSHVAAENWKSRGFAASLKCHGLAIFCTGIGLKLYRVRSFWQEVHELRSGLDRS</sequence>
<dbReference type="Proteomes" id="UP000324897">
    <property type="component" value="Unassembled WGS sequence"/>
</dbReference>
<proteinExistence type="predicted"/>
<evidence type="ECO:0000313" key="1">
    <source>
        <dbReference type="EMBL" id="TVU06127.1"/>
    </source>
</evidence>
<dbReference type="EMBL" id="RWGY01000051">
    <property type="protein sequence ID" value="TVU06127.1"/>
    <property type="molecule type" value="Genomic_DNA"/>
</dbReference>
<keyword evidence="2" id="KW-1185">Reference proteome</keyword>
<feature type="non-terminal residue" evidence="1">
    <location>
        <position position="1"/>
    </location>
</feature>
<dbReference type="AlphaFoldDB" id="A0A5J9T4H0"/>
<dbReference type="Gramene" id="TVU06127">
    <property type="protein sequence ID" value="TVU06127"/>
    <property type="gene ID" value="EJB05_49321"/>
</dbReference>
<gene>
    <name evidence="1" type="ORF">EJB05_49321</name>
</gene>
<comment type="caution">
    <text evidence="1">The sequence shown here is derived from an EMBL/GenBank/DDBJ whole genome shotgun (WGS) entry which is preliminary data.</text>
</comment>
<name>A0A5J9T4H0_9POAL</name>
<accession>A0A5J9T4H0</accession>
<protein>
    <submittedName>
        <fullName evidence="1">Uncharacterized protein</fullName>
    </submittedName>
</protein>
<organism evidence="1 2">
    <name type="scientific">Eragrostis curvula</name>
    <name type="common">weeping love grass</name>
    <dbReference type="NCBI Taxonomy" id="38414"/>
    <lineage>
        <taxon>Eukaryota</taxon>
        <taxon>Viridiplantae</taxon>
        <taxon>Streptophyta</taxon>
        <taxon>Embryophyta</taxon>
        <taxon>Tracheophyta</taxon>
        <taxon>Spermatophyta</taxon>
        <taxon>Magnoliopsida</taxon>
        <taxon>Liliopsida</taxon>
        <taxon>Poales</taxon>
        <taxon>Poaceae</taxon>
        <taxon>PACMAD clade</taxon>
        <taxon>Chloridoideae</taxon>
        <taxon>Eragrostideae</taxon>
        <taxon>Eragrostidinae</taxon>
        <taxon>Eragrostis</taxon>
    </lineage>
</organism>